<dbReference type="KEGG" id="pwn:QNH46_11460"/>
<accession>A0AA95I8G4</accession>
<evidence type="ECO:0000313" key="3">
    <source>
        <dbReference type="Proteomes" id="UP001177943"/>
    </source>
</evidence>
<dbReference type="InterPro" id="IPR013783">
    <property type="entry name" value="Ig-like_fold"/>
</dbReference>
<evidence type="ECO:0000313" key="2">
    <source>
        <dbReference type="EMBL" id="WHX51211.1"/>
    </source>
</evidence>
<dbReference type="SUPFAM" id="SSF49478">
    <property type="entry name" value="Cna protein B-type domain"/>
    <property type="match status" value="1"/>
</dbReference>
<dbReference type="EMBL" id="CP126084">
    <property type="protein sequence ID" value="WHX51211.1"/>
    <property type="molecule type" value="Genomic_DNA"/>
</dbReference>
<dbReference type="RefSeq" id="WP_283928186.1">
    <property type="nucleotide sequence ID" value="NZ_CP126084.1"/>
</dbReference>
<proteinExistence type="predicted"/>
<sequence>MAPAELAPITGLTPLQEGVDYTLVIAPDDSSQMLEGAVFVLQDAKGKRPAITKTTDVDGKALFTDLLYGDYVLEGFRLLQATNCLTLRSVSQ</sequence>
<dbReference type="Gene3D" id="2.60.40.10">
    <property type="entry name" value="Immunoglobulins"/>
    <property type="match status" value="1"/>
</dbReference>
<dbReference type="InterPro" id="IPR041033">
    <property type="entry name" value="SpaA_PFL_dom_1"/>
</dbReference>
<organism evidence="2 3">
    <name type="scientific">Paenibacillus woosongensis</name>
    <dbReference type="NCBI Taxonomy" id="307580"/>
    <lineage>
        <taxon>Bacteria</taxon>
        <taxon>Bacillati</taxon>
        <taxon>Bacillota</taxon>
        <taxon>Bacilli</taxon>
        <taxon>Bacillales</taxon>
        <taxon>Paenibacillaceae</taxon>
        <taxon>Paenibacillus</taxon>
    </lineage>
</organism>
<reference evidence="2" key="1">
    <citation type="submission" date="2023-05" db="EMBL/GenBank/DDBJ databases">
        <title>Comparative genomics of Bacillaceae isolates and their secondary metabolite potential.</title>
        <authorList>
            <person name="Song L."/>
            <person name="Nielsen L.J."/>
            <person name="Mohite O."/>
            <person name="Xu X."/>
            <person name="Weber T."/>
            <person name="Kovacs A.T."/>
        </authorList>
    </citation>
    <scope>NUCLEOTIDE SEQUENCE</scope>
    <source>
        <strain evidence="2">B2_4</strain>
    </source>
</reference>
<evidence type="ECO:0000259" key="1">
    <source>
        <dbReference type="Pfam" id="PF17802"/>
    </source>
</evidence>
<dbReference type="AlphaFoldDB" id="A0AA95I8G4"/>
<feature type="domain" description="SpaA-like prealbumin fold" evidence="1">
    <location>
        <begin position="29"/>
        <end position="74"/>
    </location>
</feature>
<name>A0AA95I8G4_9BACL</name>
<dbReference type="Pfam" id="PF17802">
    <property type="entry name" value="SpaA"/>
    <property type="match status" value="1"/>
</dbReference>
<gene>
    <name evidence="2" type="ORF">QNH46_11460</name>
</gene>
<dbReference type="Proteomes" id="UP001177943">
    <property type="component" value="Chromosome"/>
</dbReference>
<protein>
    <submittedName>
        <fullName evidence="2">Prealbumin-like fold domain-containing protein</fullName>
    </submittedName>
</protein>